<evidence type="ECO:0000256" key="1">
    <source>
        <dbReference type="ARBA" id="ARBA00001966"/>
    </source>
</evidence>
<dbReference type="CDD" id="cd02754">
    <property type="entry name" value="MopB_Nitrate-R-NapA-like"/>
    <property type="match status" value="1"/>
</dbReference>
<dbReference type="PROSITE" id="PS51318">
    <property type="entry name" value="TAT"/>
    <property type="match status" value="1"/>
</dbReference>
<dbReference type="PANTHER" id="PTHR43105:SF11">
    <property type="entry name" value="PERIPLASMIC NITRATE REDUCTASE"/>
    <property type="match status" value="1"/>
</dbReference>
<dbReference type="Gene3D" id="2.20.25.90">
    <property type="entry name" value="ADC-like domains"/>
    <property type="match status" value="1"/>
</dbReference>
<dbReference type="EMBL" id="AP025293">
    <property type="protein sequence ID" value="BDD00623.1"/>
    <property type="molecule type" value="Genomic_DNA"/>
</dbReference>
<dbReference type="Gene3D" id="3.40.50.740">
    <property type="match status" value="1"/>
</dbReference>
<dbReference type="Gene3D" id="3.40.228.10">
    <property type="entry name" value="Dimethylsulfoxide Reductase, domain 2"/>
    <property type="match status" value="1"/>
</dbReference>
<dbReference type="PANTHER" id="PTHR43105">
    <property type="entry name" value="RESPIRATORY NITRATE REDUCTASE"/>
    <property type="match status" value="1"/>
</dbReference>
<keyword evidence="4" id="KW-0732">Signal</keyword>
<keyword evidence="2" id="KW-0004">4Fe-4S</keyword>
<evidence type="ECO:0000313" key="9">
    <source>
        <dbReference type="EMBL" id="BDD00623.1"/>
    </source>
</evidence>
<accession>A0ABM7VI17</accession>
<dbReference type="InterPro" id="IPR006656">
    <property type="entry name" value="Mopterin_OxRdtase"/>
</dbReference>
<geneLocation type="plasmid" evidence="9 10">
    <name>pPP1</name>
</geneLocation>
<dbReference type="Gene3D" id="2.40.40.20">
    <property type="match status" value="1"/>
</dbReference>
<dbReference type="InterPro" id="IPR006963">
    <property type="entry name" value="Mopterin_OxRdtase_4Fe-4S_dom"/>
</dbReference>
<dbReference type="SMART" id="SM00926">
    <property type="entry name" value="Molybdop_Fe4S4"/>
    <property type="match status" value="1"/>
</dbReference>
<keyword evidence="5" id="KW-0560">Oxidoreductase</keyword>
<dbReference type="RefSeq" id="WP_338398452.1">
    <property type="nucleotide sequence ID" value="NZ_AP025293.1"/>
</dbReference>
<dbReference type="Proteomes" id="UP001354989">
    <property type="component" value="Plasmid pPP1"/>
</dbReference>
<dbReference type="SUPFAM" id="SSF53706">
    <property type="entry name" value="Formate dehydrogenase/DMSO reductase, domains 1-3"/>
    <property type="match status" value="1"/>
</dbReference>
<evidence type="ECO:0000256" key="7">
    <source>
        <dbReference type="ARBA" id="ARBA00023014"/>
    </source>
</evidence>
<evidence type="ECO:0000259" key="8">
    <source>
        <dbReference type="PROSITE" id="PS51669"/>
    </source>
</evidence>
<dbReference type="InterPro" id="IPR027467">
    <property type="entry name" value="MopterinOxRdtase_cofactor_BS"/>
</dbReference>
<proteinExistence type="predicted"/>
<dbReference type="InterPro" id="IPR050123">
    <property type="entry name" value="Prok_molybdopt-oxidoreductase"/>
</dbReference>
<keyword evidence="9" id="KW-0614">Plasmid</keyword>
<evidence type="ECO:0000256" key="4">
    <source>
        <dbReference type="ARBA" id="ARBA00022729"/>
    </source>
</evidence>
<dbReference type="Pfam" id="PF01568">
    <property type="entry name" value="Molydop_binding"/>
    <property type="match status" value="1"/>
</dbReference>
<dbReference type="InterPro" id="IPR006311">
    <property type="entry name" value="TAT_signal"/>
</dbReference>
<name>A0ABM7VI17_9BACT</name>
<evidence type="ECO:0000256" key="6">
    <source>
        <dbReference type="ARBA" id="ARBA00023004"/>
    </source>
</evidence>
<organism evidence="9 10">
    <name type="scientific">Persicobacter psychrovividus</name>
    <dbReference type="NCBI Taxonomy" id="387638"/>
    <lineage>
        <taxon>Bacteria</taxon>
        <taxon>Pseudomonadati</taxon>
        <taxon>Bacteroidota</taxon>
        <taxon>Cytophagia</taxon>
        <taxon>Cytophagales</taxon>
        <taxon>Persicobacteraceae</taxon>
        <taxon>Persicobacter</taxon>
    </lineage>
</organism>
<gene>
    <name evidence="9" type="ORF">PEPS_29030</name>
</gene>
<dbReference type="InterPro" id="IPR009010">
    <property type="entry name" value="Asp_de-COase-like_dom_sf"/>
</dbReference>
<keyword evidence="10" id="KW-1185">Reference proteome</keyword>
<evidence type="ECO:0000256" key="3">
    <source>
        <dbReference type="ARBA" id="ARBA00022723"/>
    </source>
</evidence>
<keyword evidence="3" id="KW-0479">Metal-binding</keyword>
<sequence length="768" mass="86240">MDPNNNDDFEKDEDIHRLDRRSFIKLAGGIVAVTALTGTGWAVTELMVNEGPVKSWHKSVCRYCGTGCGVMLGMDENKKLARVRGDEEAHNKGVICIKGSLLAELMEKKDHRLKQPMIRKNGKLEPASWDEAMTLVADKFKTSIKDHGPNSVAYYGSGQLFIEESYTANKLFKGGIGTNNVDGNPRLCMASAAVGYTQVFGKDEPAGCFDDIDHADTFFIIGSNTYECHPPIWERIMRRKDSGKDVKIIVVDPRRTKTADHADFYLPVVPGTDLLLLNAMLHVIVKEGWQSEEYVQQHINFKKGSDTVSFEEFKTFLEDYSPEKVEEELGVSAPQIREVAYYFAKAKSSMSLWTMGLNQRVQGVFLNNTMNSLHLVTGQINKKGATPLSMTGQCNACGGVRDTGSLSHILPHGRLIKKPEHRAEMEKLWGVPAGRIQPKPGYNALSLFQAMNDEKVKAVLVMCTNPAQSMPNIDHYKPGMEKTFMVVADAFDSETIKYADVVLPAALYIEKEGVYGQTERRYQLIEKLVEPYAESRSDLDILVDFAERIGYGDFISSKTSAEVWEEYRHLSSHSKYNFEGITRDRLKEERGLQWPCPDEKHPGTARRYIPGDPFVPQGKEVFFYGHKDGKANVFLRPYIRGNEQVNDEFPIYLTTGRVISQWHTGSMTTTVKELNTQSGPGRFKLHPQDASHYNVKTGDTIRVTSSRGTMTGKLEISELETPGVVFAAFYDKSFIINQVVSDDHDPYSKQPDYKVTRVKIEKVAANKA</sequence>
<evidence type="ECO:0000313" key="10">
    <source>
        <dbReference type="Proteomes" id="UP001354989"/>
    </source>
</evidence>
<dbReference type="PROSITE" id="PS00551">
    <property type="entry name" value="MOLYBDOPTERIN_PROK_1"/>
    <property type="match status" value="1"/>
</dbReference>
<dbReference type="PIRSF" id="PIRSF000144">
    <property type="entry name" value="CbbBc"/>
    <property type="match status" value="1"/>
</dbReference>
<evidence type="ECO:0000256" key="5">
    <source>
        <dbReference type="ARBA" id="ARBA00023002"/>
    </source>
</evidence>
<dbReference type="InterPro" id="IPR006657">
    <property type="entry name" value="MoPterin_dinucl-bd_dom"/>
</dbReference>
<protein>
    <submittedName>
        <fullName evidence="9">Nitrate reductase catalytic subunit</fullName>
    </submittedName>
</protein>
<reference evidence="9 10" key="1">
    <citation type="submission" date="2021-12" db="EMBL/GenBank/DDBJ databases">
        <title>Genome sequencing of bacteria with rrn-lacking chromosome and rrn-plasmid.</title>
        <authorList>
            <person name="Anda M."/>
            <person name="Iwasaki W."/>
        </authorList>
    </citation>
    <scope>NUCLEOTIDE SEQUENCE [LARGE SCALE GENOMIC DNA]</scope>
    <source>
        <strain evidence="9 10">NBRC 101262</strain>
        <plasmid evidence="9 10">pPP1</plasmid>
    </source>
</reference>
<keyword evidence="6" id="KW-0408">Iron</keyword>
<evidence type="ECO:0000256" key="2">
    <source>
        <dbReference type="ARBA" id="ARBA00022485"/>
    </source>
</evidence>
<dbReference type="Pfam" id="PF00384">
    <property type="entry name" value="Molybdopterin"/>
    <property type="match status" value="1"/>
</dbReference>
<comment type="cofactor">
    <cofactor evidence="1">
        <name>[4Fe-4S] cluster</name>
        <dbReference type="ChEBI" id="CHEBI:49883"/>
    </cofactor>
</comment>
<dbReference type="Pfam" id="PF04879">
    <property type="entry name" value="Molybdop_Fe4S4"/>
    <property type="match status" value="1"/>
</dbReference>
<feature type="domain" description="4Fe-4S Mo/W bis-MGD-type" evidence="8">
    <location>
        <begin position="54"/>
        <end position="110"/>
    </location>
</feature>
<dbReference type="SUPFAM" id="SSF50692">
    <property type="entry name" value="ADC-like"/>
    <property type="match status" value="1"/>
</dbReference>
<dbReference type="PROSITE" id="PS51669">
    <property type="entry name" value="4FE4S_MOW_BIS_MGD"/>
    <property type="match status" value="1"/>
</dbReference>
<keyword evidence="7" id="KW-0411">Iron-sulfur</keyword>